<organism evidence="2 3">
    <name type="scientific">Botrytis galanthina</name>
    <dbReference type="NCBI Taxonomy" id="278940"/>
    <lineage>
        <taxon>Eukaryota</taxon>
        <taxon>Fungi</taxon>
        <taxon>Dikarya</taxon>
        <taxon>Ascomycota</taxon>
        <taxon>Pezizomycotina</taxon>
        <taxon>Leotiomycetes</taxon>
        <taxon>Helotiales</taxon>
        <taxon>Sclerotiniaceae</taxon>
        <taxon>Botrytis</taxon>
    </lineage>
</organism>
<dbReference type="Pfam" id="PF05368">
    <property type="entry name" value="NmrA"/>
    <property type="match status" value="1"/>
</dbReference>
<dbReference type="SUPFAM" id="SSF51735">
    <property type="entry name" value="NAD(P)-binding Rossmann-fold domains"/>
    <property type="match status" value="1"/>
</dbReference>
<evidence type="ECO:0000313" key="3">
    <source>
        <dbReference type="Proteomes" id="UP000308671"/>
    </source>
</evidence>
<dbReference type="AlphaFoldDB" id="A0A4V6T738"/>
<comment type="caution">
    <text evidence="2">The sequence shown here is derived from an EMBL/GenBank/DDBJ whole genome shotgun (WGS) entry which is preliminary data.</text>
</comment>
<dbReference type="Gene3D" id="3.90.25.10">
    <property type="entry name" value="UDP-galactose 4-epimerase, domain 1"/>
    <property type="match status" value="1"/>
</dbReference>
<proteinExistence type="predicted"/>
<dbReference type="InterPro" id="IPR008030">
    <property type="entry name" value="NmrA-like"/>
</dbReference>
<dbReference type="PANTHER" id="PTHR43162:SF1">
    <property type="entry name" value="PRESTALK A DIFFERENTIATION PROTEIN A"/>
    <property type="match status" value="1"/>
</dbReference>
<dbReference type="EMBL" id="PQXL01000021">
    <property type="protein sequence ID" value="THV54706.1"/>
    <property type="molecule type" value="Genomic_DNA"/>
</dbReference>
<name>A0A4V6T738_9HELO</name>
<accession>A0A4V6T738</accession>
<dbReference type="Gene3D" id="3.40.50.720">
    <property type="entry name" value="NAD(P)-binding Rossmann-like Domain"/>
    <property type="match status" value="1"/>
</dbReference>
<keyword evidence="3" id="KW-1185">Reference proteome</keyword>
<feature type="domain" description="NmrA-like" evidence="1">
    <location>
        <begin position="3"/>
        <end position="273"/>
    </location>
</feature>
<dbReference type="InterPro" id="IPR051604">
    <property type="entry name" value="Ergot_Alk_Oxidoreductase"/>
</dbReference>
<gene>
    <name evidence="2" type="ORF">BGAL_0021g00080</name>
</gene>
<evidence type="ECO:0000313" key="2">
    <source>
        <dbReference type="EMBL" id="THV54706.1"/>
    </source>
</evidence>
<evidence type="ECO:0000259" key="1">
    <source>
        <dbReference type="Pfam" id="PF05368"/>
    </source>
</evidence>
<dbReference type="PANTHER" id="PTHR43162">
    <property type="match status" value="1"/>
</dbReference>
<dbReference type="Proteomes" id="UP000308671">
    <property type="component" value="Unassembled WGS sequence"/>
</dbReference>
<sequence>MAPTILIIGATGNTGVPLTQYLSAHLPPTQRILALTRSASSPTALHLASLPSVQVLEHAYTEITTSWLLEHEVHRVFISTHTEPTHFSEESQFLLTARAADVKYVVRMSTTAANVHAVTLPYYARSHWAIETLLSTPEFSASGELKWTSLQPNGFTNMYLYTAAAFIQEYRATGSVPETLSLAADENAKVGIVNPADVGILAAKLLLSSDAEVERHNGKKYVLNGPEDLTGRGIVDLVEKFLDGKKVKEVKYRDIAMLDGMIAQSPYSKTLISSLKHALEANWGGKCSVATTSKEVFEISAPKGTPEEALKAMLGQ</sequence>
<dbReference type="OrthoDB" id="413314at2759"/>
<protein>
    <recommendedName>
        <fullName evidence="1">NmrA-like domain-containing protein</fullName>
    </recommendedName>
</protein>
<reference evidence="2 3" key="1">
    <citation type="submission" date="2017-12" db="EMBL/GenBank/DDBJ databases">
        <title>Comparative genomics of Botrytis spp.</title>
        <authorList>
            <person name="Valero-Jimenez C.A."/>
            <person name="Tapia P."/>
            <person name="Veloso J."/>
            <person name="Silva-Moreno E."/>
            <person name="Staats M."/>
            <person name="Valdes J.H."/>
            <person name="Van Kan J.A.L."/>
        </authorList>
    </citation>
    <scope>NUCLEOTIDE SEQUENCE [LARGE SCALE GENOMIC DNA]</scope>
    <source>
        <strain evidence="2 3">MUCL435</strain>
    </source>
</reference>
<dbReference type="InterPro" id="IPR036291">
    <property type="entry name" value="NAD(P)-bd_dom_sf"/>
</dbReference>